<gene>
    <name evidence="2" type="ORF">EZ456_03950</name>
</gene>
<sequence length="392" mass="43637">MKTFKIFFHVGLLAMFLLSCKEDSLLPVENDQNSPEAVSNIKVESRPGTIKLTYTLPNDPDLLYVQAEYTNKYGQLIKNKASYFSDSLVVTGFADSAVHQMNVYAVDRSENKSTPVTVSVRAMSPPIFGVKTSLVLQEDFGGINVTYSNPNEADIAVVVSYKDSLGFFVPNETIYTKLKQGTFTSRGLPPKSIIFGVYIRDRWNNRSDTVFKTLTPIFERELDKSKFKTVTFPTDIGGYGNGLVVSNMWDKVISPDYGMWHSRGDAGMPMHVSFDLGVVAKLSRFVLWQRNGNYIFNHGNPKRYEVWGSDNPPADGSYTNWVLLKSCASIKPSGQAAGVNSADDVAAAARGEEWNVPLNAPKVRYIRVKILENWIGGLQAHIAEMSFYGNDN</sequence>
<organism evidence="2 3">
    <name type="scientific">Pedobacter psychrodurus</name>
    <dbReference type="NCBI Taxonomy" id="2530456"/>
    <lineage>
        <taxon>Bacteria</taxon>
        <taxon>Pseudomonadati</taxon>
        <taxon>Bacteroidota</taxon>
        <taxon>Sphingobacteriia</taxon>
        <taxon>Sphingobacteriales</taxon>
        <taxon>Sphingobacteriaceae</taxon>
        <taxon>Pedobacter</taxon>
    </lineage>
</organism>
<dbReference type="InterPro" id="IPR032527">
    <property type="entry name" value="DUF4959"/>
</dbReference>
<dbReference type="Proteomes" id="UP000293925">
    <property type="component" value="Unassembled WGS sequence"/>
</dbReference>
<reference evidence="2 3" key="1">
    <citation type="submission" date="2019-02" db="EMBL/GenBank/DDBJ databases">
        <title>Pedobacter sp. RP-3-21 sp. nov., isolated from Arctic soil.</title>
        <authorList>
            <person name="Dahal R.H."/>
        </authorList>
    </citation>
    <scope>NUCLEOTIDE SEQUENCE [LARGE SCALE GENOMIC DNA]</scope>
    <source>
        <strain evidence="2 3">RP-3-21</strain>
    </source>
</reference>
<evidence type="ECO:0000313" key="2">
    <source>
        <dbReference type="EMBL" id="TCD28552.1"/>
    </source>
</evidence>
<dbReference type="PROSITE" id="PS50022">
    <property type="entry name" value="FA58C_3"/>
    <property type="match status" value="1"/>
</dbReference>
<evidence type="ECO:0000313" key="3">
    <source>
        <dbReference type="Proteomes" id="UP000293925"/>
    </source>
</evidence>
<dbReference type="EMBL" id="SJSO01000003">
    <property type="protein sequence ID" value="TCD28552.1"/>
    <property type="molecule type" value="Genomic_DNA"/>
</dbReference>
<name>A0A4R0PZ79_9SPHI</name>
<dbReference type="Pfam" id="PF16391">
    <property type="entry name" value="DUF5000"/>
    <property type="match status" value="1"/>
</dbReference>
<dbReference type="Gene3D" id="2.60.120.260">
    <property type="entry name" value="Galactose-binding domain-like"/>
    <property type="match status" value="1"/>
</dbReference>
<dbReference type="InterPro" id="IPR032164">
    <property type="entry name" value="DUF5000"/>
</dbReference>
<dbReference type="InterPro" id="IPR000421">
    <property type="entry name" value="FA58C"/>
</dbReference>
<dbReference type="InterPro" id="IPR008979">
    <property type="entry name" value="Galactose-bd-like_sf"/>
</dbReference>
<dbReference type="SUPFAM" id="SSF49785">
    <property type="entry name" value="Galactose-binding domain-like"/>
    <property type="match status" value="1"/>
</dbReference>
<protein>
    <submittedName>
        <fullName evidence="2">DUF4959 domain-containing protein</fullName>
    </submittedName>
</protein>
<dbReference type="Pfam" id="PF16323">
    <property type="entry name" value="DUF4959"/>
    <property type="match status" value="1"/>
</dbReference>
<keyword evidence="3" id="KW-1185">Reference proteome</keyword>
<proteinExistence type="predicted"/>
<dbReference type="InterPro" id="IPR013783">
    <property type="entry name" value="Ig-like_fold"/>
</dbReference>
<dbReference type="Pfam" id="PF17166">
    <property type="entry name" value="DUF5126"/>
    <property type="match status" value="1"/>
</dbReference>
<dbReference type="InterPro" id="IPR033431">
    <property type="entry name" value="DUF5126"/>
</dbReference>
<dbReference type="PROSITE" id="PS51257">
    <property type="entry name" value="PROKAR_LIPOPROTEIN"/>
    <property type="match status" value="1"/>
</dbReference>
<dbReference type="OrthoDB" id="1312186at2"/>
<feature type="domain" description="F5/8 type C" evidence="1">
    <location>
        <begin position="260"/>
        <end position="390"/>
    </location>
</feature>
<comment type="caution">
    <text evidence="2">The sequence shown here is derived from an EMBL/GenBank/DDBJ whole genome shotgun (WGS) entry which is preliminary data.</text>
</comment>
<dbReference type="AlphaFoldDB" id="A0A4R0PZ79"/>
<dbReference type="RefSeq" id="WP_131527514.1">
    <property type="nucleotide sequence ID" value="NZ_SJSO01000003.1"/>
</dbReference>
<accession>A0A4R0PZ79</accession>
<dbReference type="Gene3D" id="2.60.40.10">
    <property type="entry name" value="Immunoglobulins"/>
    <property type="match status" value="1"/>
</dbReference>
<evidence type="ECO:0000259" key="1">
    <source>
        <dbReference type="PROSITE" id="PS50022"/>
    </source>
</evidence>